<proteinExistence type="inferred from homology"/>
<name>A0A371EW95_MUCPR</name>
<dbReference type="STRING" id="157652.A0A371EW95"/>
<keyword evidence="4" id="KW-0963">Cytoplasm</keyword>
<dbReference type="PANTHER" id="PTHR23326">
    <property type="entry name" value="CCR4 NOT-RELATED"/>
    <property type="match status" value="1"/>
</dbReference>
<dbReference type="Pfam" id="PF04153">
    <property type="entry name" value="NOT2_3_5_C"/>
    <property type="match status" value="1"/>
</dbReference>
<keyword evidence="15" id="KW-1185">Reference proteome</keyword>
<keyword evidence="7" id="KW-0805">Transcription regulation</keyword>
<dbReference type="GO" id="GO:0005737">
    <property type="term" value="C:cytoplasm"/>
    <property type="evidence" value="ECO:0007669"/>
    <property type="project" value="UniProtKB-SubCell"/>
</dbReference>
<feature type="coiled-coil region" evidence="10">
    <location>
        <begin position="132"/>
        <end position="159"/>
    </location>
</feature>
<protein>
    <submittedName>
        <fullName evidence="14">CCR4-NOT transcription complex subunit 3</fullName>
    </submittedName>
</protein>
<evidence type="ECO:0000256" key="8">
    <source>
        <dbReference type="ARBA" id="ARBA00023163"/>
    </source>
</evidence>
<accession>A0A371EW95</accession>
<dbReference type="FunFam" id="2.30.30.1020:FF:000003">
    <property type="entry name" value="CCR4-NOT transcription complex subunit 3 isoform X1"/>
    <property type="match status" value="1"/>
</dbReference>
<feature type="compositionally biased region" description="Basic and acidic residues" evidence="11">
    <location>
        <begin position="121"/>
        <end position="131"/>
    </location>
</feature>
<evidence type="ECO:0000256" key="10">
    <source>
        <dbReference type="SAM" id="Coils"/>
    </source>
</evidence>
<dbReference type="PIRSF" id="PIRSF005290">
    <property type="entry name" value="NOT_su_3_5"/>
    <property type="match status" value="1"/>
</dbReference>
<keyword evidence="10" id="KW-0175">Coiled coil</keyword>
<dbReference type="Gene3D" id="2.30.30.1020">
    <property type="entry name" value="CCR4-NOT complex subunit 2/3/5, C-terminal domain"/>
    <property type="match status" value="1"/>
</dbReference>
<evidence type="ECO:0000256" key="2">
    <source>
        <dbReference type="ARBA" id="ARBA00004496"/>
    </source>
</evidence>
<dbReference type="GO" id="GO:0005634">
    <property type="term" value="C:nucleus"/>
    <property type="evidence" value="ECO:0007669"/>
    <property type="project" value="UniProtKB-SubCell"/>
</dbReference>
<evidence type="ECO:0000256" key="7">
    <source>
        <dbReference type="ARBA" id="ARBA00023015"/>
    </source>
</evidence>
<feature type="region of interest" description="Disordered" evidence="11">
    <location>
        <begin position="668"/>
        <end position="723"/>
    </location>
</feature>
<organism evidence="14 15">
    <name type="scientific">Mucuna pruriens</name>
    <name type="common">Velvet bean</name>
    <name type="synonym">Dolichos pruriens</name>
    <dbReference type="NCBI Taxonomy" id="157652"/>
    <lineage>
        <taxon>Eukaryota</taxon>
        <taxon>Viridiplantae</taxon>
        <taxon>Streptophyta</taxon>
        <taxon>Embryophyta</taxon>
        <taxon>Tracheophyta</taxon>
        <taxon>Spermatophyta</taxon>
        <taxon>Magnoliopsida</taxon>
        <taxon>eudicotyledons</taxon>
        <taxon>Gunneridae</taxon>
        <taxon>Pentapetalae</taxon>
        <taxon>rosids</taxon>
        <taxon>fabids</taxon>
        <taxon>Fabales</taxon>
        <taxon>Fabaceae</taxon>
        <taxon>Papilionoideae</taxon>
        <taxon>50 kb inversion clade</taxon>
        <taxon>NPAAA clade</taxon>
        <taxon>indigoferoid/millettioid clade</taxon>
        <taxon>Phaseoleae</taxon>
        <taxon>Mucuna</taxon>
    </lineage>
</organism>
<feature type="non-terminal residue" evidence="14">
    <location>
        <position position="934"/>
    </location>
</feature>
<dbReference type="Proteomes" id="UP000257109">
    <property type="component" value="Unassembled WGS sequence"/>
</dbReference>
<evidence type="ECO:0000259" key="13">
    <source>
        <dbReference type="Pfam" id="PF04153"/>
    </source>
</evidence>
<evidence type="ECO:0000313" key="15">
    <source>
        <dbReference type="Proteomes" id="UP000257109"/>
    </source>
</evidence>
<dbReference type="OrthoDB" id="293823at2759"/>
<evidence type="ECO:0000313" key="14">
    <source>
        <dbReference type="EMBL" id="RDX70291.1"/>
    </source>
</evidence>
<evidence type="ECO:0000256" key="1">
    <source>
        <dbReference type="ARBA" id="ARBA00004123"/>
    </source>
</evidence>
<dbReference type="InterPro" id="IPR040168">
    <property type="entry name" value="Not2/3/5"/>
</dbReference>
<feature type="region of interest" description="Disordered" evidence="11">
    <location>
        <begin position="628"/>
        <end position="654"/>
    </location>
</feature>
<dbReference type="GO" id="GO:0030015">
    <property type="term" value="C:CCR4-NOT core complex"/>
    <property type="evidence" value="ECO:0007669"/>
    <property type="project" value="InterPro"/>
</dbReference>
<evidence type="ECO:0000256" key="4">
    <source>
        <dbReference type="ARBA" id="ARBA00022490"/>
    </source>
</evidence>
<dbReference type="GO" id="GO:0006355">
    <property type="term" value="P:regulation of DNA-templated transcription"/>
    <property type="evidence" value="ECO:0007669"/>
    <property type="project" value="InterPro"/>
</dbReference>
<feature type="domain" description="NOT2/NOT3/NOT5 C-terminal" evidence="13">
    <location>
        <begin position="743"/>
        <end position="855"/>
    </location>
</feature>
<dbReference type="EMBL" id="QJKJ01011756">
    <property type="protein sequence ID" value="RDX70291.1"/>
    <property type="molecule type" value="Genomic_DNA"/>
</dbReference>
<reference evidence="14" key="1">
    <citation type="submission" date="2018-05" db="EMBL/GenBank/DDBJ databases">
        <title>Draft genome of Mucuna pruriens seed.</title>
        <authorList>
            <person name="Nnadi N.E."/>
            <person name="Vos R."/>
            <person name="Hasami M.H."/>
            <person name="Devisetty U.K."/>
            <person name="Aguiy J.C."/>
        </authorList>
    </citation>
    <scope>NUCLEOTIDE SEQUENCE [LARGE SCALE GENOMIC DNA]</scope>
    <source>
        <strain evidence="14">JCA_2017</strain>
    </source>
</reference>
<keyword evidence="8" id="KW-0804">Transcription</keyword>
<dbReference type="InterPro" id="IPR012270">
    <property type="entry name" value="CCR4-NOT_su3/5"/>
</dbReference>
<comment type="caution">
    <text evidence="14">The sequence shown here is derived from an EMBL/GenBank/DDBJ whole genome shotgun (WGS) entry which is preliminary data.</text>
</comment>
<evidence type="ECO:0000256" key="9">
    <source>
        <dbReference type="ARBA" id="ARBA00023242"/>
    </source>
</evidence>
<dbReference type="AlphaFoldDB" id="A0A371EW95"/>
<evidence type="ECO:0000256" key="6">
    <source>
        <dbReference type="ARBA" id="ARBA00022553"/>
    </source>
</evidence>
<dbReference type="InterPro" id="IPR007207">
    <property type="entry name" value="Not_N"/>
</dbReference>
<feature type="compositionally biased region" description="Polar residues" evidence="11">
    <location>
        <begin position="692"/>
        <end position="701"/>
    </location>
</feature>
<feature type="compositionally biased region" description="Polar residues" evidence="11">
    <location>
        <begin position="273"/>
        <end position="289"/>
    </location>
</feature>
<keyword evidence="9" id="KW-0539">Nucleus</keyword>
<keyword evidence="6" id="KW-0597">Phosphoprotein</keyword>
<keyword evidence="5" id="KW-0678">Repressor</keyword>
<evidence type="ECO:0000259" key="12">
    <source>
        <dbReference type="Pfam" id="PF04065"/>
    </source>
</evidence>
<sequence length="934" mass="102993">MGASRKLQGEIDRVLKKVQEGVDVFDSIWNKVYDTDNANQKEKFEADLKKEIKKLQRYRDQIKTWIQSSEIKDKKVSASYEQALVDARKLIEREMERFKICEKETKTKAFSKEGLGQQPKTDPREKAKSETRDWLNNVVGELESQIDNFEAELEGLTVKKGKSKPPRLTHLETSITRHKAHIKKCEFILRLLDNDELSPEQVNDVKDFLDDYVERNQEDFEEFSDVDELYSSLPLDKVESLEDIVTIPAGLAKVAPVLNLKPLAASASASASQTSEQADDTASQDSNSDIGARTPPPKSSIVSPTATTPSGNFSTPVSMNVSVPNLSSPPAIASVTPGSSSVRSSLEISSAVNASSFVNQSSTMKEEEINSFPGRRLSPSLSDVALVRNISRNSLSNQATNNIPLASGNMVSSNGPIGSVPSASEITKKNILVTDDRLGSNGMVQPLVSPLGNRMIIPQVARASDGTSSVNTSNVNEAATVSGRVFSPSAVPGMQWRPGSPFQNQNEVVRGRTEIVPDQRERYLQNYQQVQQVQQQGQSALLNMPSFAGGNHKQFSAQQQNPLLQQFNSQGSSVASQSGVGLGVQPPGLSGIASSSLPLPANSVHSPSSQQPLLSVVSKDADVGISKVDEPQQQIFPDDSGTESTASTGISKNFMNEDELKSAYAVDSPAGVPASLPEPAQTSRDIDLSPGQPLQSNQRSGNLGVIGRSSTDHGAVGDNFSASNSSGVRDQLYNLQMLEAAHLKLPLPKDSERPRTYTPKHPTITPPSYPQVQAPIVNNPAFWERVGLEPYGTDTLFFAFYYQQNTYQQYMAAKELKKQSWRYHRKYNTWFQRHEEPKVATDEYEQGTYVYFDFHIANDDLQHGCHSNQISIFCLLNTFCQVGVKESRLTSLLNIIILKMNLLPRRFVEDALSFHKHFSTLNKLLLPYKEEKCY</sequence>
<dbReference type="InterPro" id="IPR038635">
    <property type="entry name" value="CCR4-NOT_su2/3/5_C_sf"/>
</dbReference>
<feature type="region of interest" description="Disordered" evidence="11">
    <location>
        <begin position="744"/>
        <end position="771"/>
    </location>
</feature>
<feature type="region of interest" description="Disordered" evidence="11">
    <location>
        <begin position="270"/>
        <end position="316"/>
    </location>
</feature>
<evidence type="ECO:0000256" key="3">
    <source>
        <dbReference type="ARBA" id="ARBA00007682"/>
    </source>
</evidence>
<feature type="domain" description="CCR4-Not complex component Not N-terminal" evidence="12">
    <location>
        <begin position="4"/>
        <end position="235"/>
    </location>
</feature>
<feature type="compositionally biased region" description="Polar residues" evidence="11">
    <location>
        <begin position="642"/>
        <end position="654"/>
    </location>
</feature>
<gene>
    <name evidence="14" type="primary">CNOT3</name>
    <name evidence="14" type="ORF">CR513_50485</name>
</gene>
<feature type="compositionally biased region" description="Polar residues" evidence="11">
    <location>
        <begin position="300"/>
        <end position="316"/>
    </location>
</feature>
<feature type="region of interest" description="Disordered" evidence="11">
    <location>
        <begin position="110"/>
        <end position="131"/>
    </location>
</feature>
<comment type="subcellular location">
    <subcellularLocation>
        <location evidence="2">Cytoplasm</location>
    </subcellularLocation>
    <subcellularLocation>
        <location evidence="1">Nucleus</location>
    </subcellularLocation>
</comment>
<dbReference type="InterPro" id="IPR007282">
    <property type="entry name" value="NOT2/3/5_C"/>
</dbReference>
<comment type="similarity">
    <text evidence="3">Belongs to the CNOT2/3/5 family.</text>
</comment>
<dbReference type="Pfam" id="PF04065">
    <property type="entry name" value="Not3"/>
    <property type="match status" value="1"/>
</dbReference>
<evidence type="ECO:0000256" key="5">
    <source>
        <dbReference type="ARBA" id="ARBA00022491"/>
    </source>
</evidence>
<evidence type="ECO:0000256" key="11">
    <source>
        <dbReference type="SAM" id="MobiDB-lite"/>
    </source>
</evidence>